<reference evidence="2 3" key="1">
    <citation type="submission" date="2018-06" db="EMBL/GenBank/DDBJ databases">
        <title>Genomic Encyclopedia of Archaeal and Bacterial Type Strains, Phase II (KMG-II): from individual species to whole genera.</title>
        <authorList>
            <person name="Goeker M."/>
        </authorList>
    </citation>
    <scope>NUCLEOTIDE SEQUENCE [LARGE SCALE GENOMIC DNA]</scope>
    <source>
        <strain evidence="2 3">DSM 22011</strain>
    </source>
</reference>
<feature type="signal peptide" evidence="1">
    <location>
        <begin position="1"/>
        <end position="17"/>
    </location>
</feature>
<evidence type="ECO:0000313" key="2">
    <source>
        <dbReference type="EMBL" id="RAK24039.1"/>
    </source>
</evidence>
<name>A0A327Z1D2_9RHOB</name>
<dbReference type="EMBL" id="QLMG01000001">
    <property type="protein sequence ID" value="RAK24039.1"/>
    <property type="molecule type" value="Genomic_DNA"/>
</dbReference>
<accession>A0A327Z1D2</accession>
<sequence length="238" mass="25662">MKIIRFFPAFALAFAAACTLPPTVAIKSKSIAADHPVYRPAPTEKRLGSSGDGLVGLGTQDLTRFAFALDREYQQLAFQTEQVNIALNGAMFVSAMALALNPLYGVTDEVIARRTVAALGISEIATYADSNQAARALRLAASDALCMATTTSQGTGAGNDFQKSTKFVAALRWSHNNLRQRLKRRRFNITDLVTCLSESSTEGALKTEDTITVTNALLTTRAEADDDDYMKRLAGCLS</sequence>
<evidence type="ECO:0000256" key="1">
    <source>
        <dbReference type="SAM" id="SignalP"/>
    </source>
</evidence>
<evidence type="ECO:0000313" key="3">
    <source>
        <dbReference type="Proteomes" id="UP000249165"/>
    </source>
</evidence>
<protein>
    <recommendedName>
        <fullName evidence="4">Lipoprotein</fullName>
    </recommendedName>
</protein>
<proteinExistence type="predicted"/>
<dbReference type="Proteomes" id="UP000249165">
    <property type="component" value="Unassembled WGS sequence"/>
</dbReference>
<feature type="chain" id="PRO_5016385431" description="Lipoprotein" evidence="1">
    <location>
        <begin position="18"/>
        <end position="238"/>
    </location>
</feature>
<dbReference type="AlphaFoldDB" id="A0A327Z1D2"/>
<dbReference type="PROSITE" id="PS51257">
    <property type="entry name" value="PROKAR_LIPOPROTEIN"/>
    <property type="match status" value="1"/>
</dbReference>
<keyword evidence="1" id="KW-0732">Signal</keyword>
<organism evidence="2 3">
    <name type="scientific">Salipiger aestuarii</name>
    <dbReference type="NCBI Taxonomy" id="568098"/>
    <lineage>
        <taxon>Bacteria</taxon>
        <taxon>Pseudomonadati</taxon>
        <taxon>Pseudomonadota</taxon>
        <taxon>Alphaproteobacteria</taxon>
        <taxon>Rhodobacterales</taxon>
        <taxon>Roseobacteraceae</taxon>
        <taxon>Salipiger</taxon>
    </lineage>
</organism>
<gene>
    <name evidence="2" type="ORF">ATI53_1001146</name>
</gene>
<keyword evidence="3" id="KW-1185">Reference proteome</keyword>
<comment type="caution">
    <text evidence="2">The sequence shown here is derived from an EMBL/GenBank/DDBJ whole genome shotgun (WGS) entry which is preliminary data.</text>
</comment>
<evidence type="ECO:0008006" key="4">
    <source>
        <dbReference type="Google" id="ProtNLM"/>
    </source>
</evidence>